<keyword evidence="4 6" id="KW-0832">Ubl conjugation</keyword>
<feature type="domain" description="Autophagy protein ATG5 UblB" evidence="7">
    <location>
        <begin position="181"/>
        <end position="258"/>
    </location>
</feature>
<dbReference type="InterPro" id="IPR048939">
    <property type="entry name" value="ATG5_UblA"/>
</dbReference>
<evidence type="ECO:0000259" key="7">
    <source>
        <dbReference type="Pfam" id="PF04106"/>
    </source>
</evidence>
<dbReference type="GO" id="GO:0019776">
    <property type="term" value="F:Atg8-family ligase activity"/>
    <property type="evidence" value="ECO:0007669"/>
    <property type="project" value="TreeGrafter"/>
</dbReference>
<evidence type="ECO:0000313" key="11">
    <source>
        <dbReference type="WBParaSite" id="ACRNAN_scaffold11075.g29104.t1"/>
    </source>
</evidence>
<comment type="subcellular location">
    <subcellularLocation>
        <location evidence="1 6">Preautophagosomal structure membrane</location>
        <topology evidence="1 6">Peripheral membrane protein</topology>
    </subcellularLocation>
</comment>
<evidence type="ECO:0000256" key="1">
    <source>
        <dbReference type="ARBA" id="ARBA00004623"/>
    </source>
</evidence>
<dbReference type="InterPro" id="IPR048940">
    <property type="entry name" value="ATG5_HBR"/>
</dbReference>
<evidence type="ECO:0000313" key="10">
    <source>
        <dbReference type="Proteomes" id="UP000887540"/>
    </source>
</evidence>
<dbReference type="Pfam" id="PF04106">
    <property type="entry name" value="ATG5_UblB"/>
    <property type="match status" value="1"/>
</dbReference>
<keyword evidence="10" id="KW-1185">Reference proteome</keyword>
<dbReference type="InterPro" id="IPR042526">
    <property type="entry name" value="Atg5_HR"/>
</dbReference>
<dbReference type="GO" id="GO:0044233">
    <property type="term" value="C:mitochondria-associated endoplasmic reticulum membrane contact site"/>
    <property type="evidence" value="ECO:0007669"/>
    <property type="project" value="TreeGrafter"/>
</dbReference>
<dbReference type="InterPro" id="IPR042527">
    <property type="entry name" value="Atg5_UblA_dom_sf"/>
</dbReference>
<name>A0A914CJQ3_9BILA</name>
<feature type="domain" description="Autophagy protein ATG5 alpha-helical bundle region" evidence="8">
    <location>
        <begin position="117"/>
        <end position="172"/>
    </location>
</feature>
<dbReference type="InterPro" id="IPR007239">
    <property type="entry name" value="Atg5"/>
</dbReference>
<proteinExistence type="inferred from homology"/>
<dbReference type="Pfam" id="PF20637">
    <property type="entry name" value="ATG5_HBR"/>
    <property type="match status" value="1"/>
</dbReference>
<comment type="similarity">
    <text evidence="2 6">Belongs to the ATG5 family.</text>
</comment>
<feature type="domain" description="Autophagy protein ATG5 UblA" evidence="9">
    <location>
        <begin position="10"/>
        <end position="104"/>
    </location>
</feature>
<accession>A0A914CJQ3</accession>
<evidence type="ECO:0000256" key="6">
    <source>
        <dbReference type="RuleBase" id="RU361202"/>
    </source>
</evidence>
<evidence type="ECO:0000259" key="9">
    <source>
        <dbReference type="Pfam" id="PF20638"/>
    </source>
</evidence>
<dbReference type="GO" id="GO:0034727">
    <property type="term" value="P:piecemeal microautophagy of the nucleus"/>
    <property type="evidence" value="ECO:0007669"/>
    <property type="project" value="TreeGrafter"/>
</dbReference>
<protein>
    <recommendedName>
        <fullName evidence="6">Autophagy protein 5</fullName>
    </recommendedName>
</protein>
<dbReference type="GO" id="GO:0005776">
    <property type="term" value="C:autophagosome"/>
    <property type="evidence" value="ECO:0007669"/>
    <property type="project" value="TreeGrafter"/>
</dbReference>
<evidence type="ECO:0000256" key="5">
    <source>
        <dbReference type="ARBA" id="ARBA00023006"/>
    </source>
</evidence>
<keyword evidence="5 6" id="KW-0072">Autophagy</keyword>
<dbReference type="Pfam" id="PF20638">
    <property type="entry name" value="ATG5_UblA"/>
    <property type="match status" value="1"/>
</dbReference>
<dbReference type="Proteomes" id="UP000887540">
    <property type="component" value="Unplaced"/>
</dbReference>
<keyword evidence="3 6" id="KW-1017">Isopeptide bond</keyword>
<organism evidence="10 11">
    <name type="scientific">Acrobeloides nanus</name>
    <dbReference type="NCBI Taxonomy" id="290746"/>
    <lineage>
        <taxon>Eukaryota</taxon>
        <taxon>Metazoa</taxon>
        <taxon>Ecdysozoa</taxon>
        <taxon>Nematoda</taxon>
        <taxon>Chromadorea</taxon>
        <taxon>Rhabditida</taxon>
        <taxon>Tylenchina</taxon>
        <taxon>Cephalobomorpha</taxon>
        <taxon>Cephaloboidea</taxon>
        <taxon>Cephalobidae</taxon>
        <taxon>Acrobeloides</taxon>
    </lineage>
</organism>
<reference evidence="11" key="1">
    <citation type="submission" date="2022-11" db="UniProtKB">
        <authorList>
            <consortium name="WormBaseParasite"/>
        </authorList>
    </citation>
    <scope>IDENTIFICATION</scope>
</reference>
<evidence type="ECO:0000256" key="4">
    <source>
        <dbReference type="ARBA" id="ARBA00022843"/>
    </source>
</evidence>
<dbReference type="GO" id="GO:0000422">
    <property type="term" value="P:autophagy of mitochondrion"/>
    <property type="evidence" value="ECO:0007669"/>
    <property type="project" value="TreeGrafter"/>
</dbReference>
<dbReference type="WBParaSite" id="ACRNAN_scaffold11075.g29104.t1">
    <property type="protein sequence ID" value="ACRNAN_scaffold11075.g29104.t1"/>
    <property type="gene ID" value="ACRNAN_scaffold11075.g29104"/>
</dbReference>
<dbReference type="GO" id="GO:0034045">
    <property type="term" value="C:phagophore assembly site membrane"/>
    <property type="evidence" value="ECO:0007669"/>
    <property type="project" value="UniProtKB-SubCell"/>
</dbReference>
<dbReference type="InterPro" id="IPR048318">
    <property type="entry name" value="ATG5_UblB"/>
</dbReference>
<dbReference type="Gene3D" id="3.10.20.620">
    <property type="match status" value="1"/>
</dbReference>
<dbReference type="PANTHER" id="PTHR13040">
    <property type="entry name" value="AUTOPHAGY PROTEIN 5"/>
    <property type="match status" value="1"/>
</dbReference>
<dbReference type="AlphaFoldDB" id="A0A914CJQ3"/>
<dbReference type="GO" id="GO:0034274">
    <property type="term" value="C:Atg12-Atg5-Atg16 complex"/>
    <property type="evidence" value="ECO:0007669"/>
    <property type="project" value="TreeGrafter"/>
</dbReference>
<evidence type="ECO:0000256" key="2">
    <source>
        <dbReference type="ARBA" id="ARBA00006910"/>
    </source>
</evidence>
<evidence type="ECO:0000256" key="3">
    <source>
        <dbReference type="ARBA" id="ARBA00022499"/>
    </source>
</evidence>
<dbReference type="Gene3D" id="1.10.246.190">
    <property type="entry name" value="Autophagy protein Apg5, helix rich domain"/>
    <property type="match status" value="1"/>
</dbReference>
<evidence type="ECO:0000259" key="8">
    <source>
        <dbReference type="Pfam" id="PF20637"/>
    </source>
</evidence>
<sequence length="262" mass="30662">MDDYEIRRNIWEGKIPVEFDFDTREFTSIRSPQSYFAMLPRISYFPLCLSKALKFLSINVDEDIDVKDVWLEYNGQILKWHYPIGLLYDMYVADGTLPWVINVRSQNYPNELVHPSKDTMRHIFLQAVKEADQLKHKGQVISSMTKDEHNRLFDSVANNKFDDFWSVNKRLMYDETNKISYVPIRFYEPGSPFKQVLISPSNEDDSPCILESAIRKALPTIDFSSYTVISQGINVPLNTSVIWMARNLSYPDNFIHILLRKS</sequence>
<dbReference type="GO" id="GO:0006995">
    <property type="term" value="P:cellular response to nitrogen starvation"/>
    <property type="evidence" value="ECO:0007669"/>
    <property type="project" value="TreeGrafter"/>
</dbReference>
<keyword evidence="6" id="KW-0472">Membrane</keyword>
<dbReference type="Gene3D" id="3.10.20.90">
    <property type="entry name" value="Phosphatidylinositol 3-kinase Catalytic Subunit, Chain A, domain 1"/>
    <property type="match status" value="1"/>
</dbReference>
<dbReference type="GO" id="GO:0007033">
    <property type="term" value="P:vacuole organization"/>
    <property type="evidence" value="ECO:0007669"/>
    <property type="project" value="UniProtKB-ARBA"/>
</dbReference>
<dbReference type="GO" id="GO:0061908">
    <property type="term" value="C:phagophore"/>
    <property type="evidence" value="ECO:0007669"/>
    <property type="project" value="TreeGrafter"/>
</dbReference>
<dbReference type="PANTHER" id="PTHR13040:SF2">
    <property type="entry name" value="AUTOPHAGY PROTEIN 5"/>
    <property type="match status" value="1"/>
</dbReference>
<comment type="function">
    <text evidence="6">Involved in autophagic vesicle formation.</text>
</comment>
<comment type="subunit">
    <text evidence="6">Conjugated with ATG12.</text>
</comment>